<dbReference type="Pfam" id="PF02458">
    <property type="entry name" value="Transferase"/>
    <property type="match status" value="1"/>
</dbReference>
<keyword evidence="5" id="KW-1185">Reference proteome</keyword>
<evidence type="ECO:0000313" key="5">
    <source>
        <dbReference type="Proteomes" id="UP000886885"/>
    </source>
</evidence>
<evidence type="ECO:0000256" key="1">
    <source>
        <dbReference type="ARBA" id="ARBA00009861"/>
    </source>
</evidence>
<protein>
    <recommendedName>
        <fullName evidence="6">HXXXD-type acyl-transferase family protein</fullName>
    </recommendedName>
</protein>
<dbReference type="GO" id="GO:0016746">
    <property type="term" value="F:acyltransferase activity"/>
    <property type="evidence" value="ECO:0007669"/>
    <property type="project" value="UniProtKB-KW"/>
</dbReference>
<evidence type="ECO:0000313" key="4">
    <source>
        <dbReference type="EMBL" id="KAG6759087.1"/>
    </source>
</evidence>
<keyword evidence="2" id="KW-0808">Transferase</keyword>
<name>A0A8X7Z0J1_POPTO</name>
<dbReference type="PANTHER" id="PTHR31623:SF46">
    <property type="entry name" value="VINORINE SYNTHASE-LIKE"/>
    <property type="match status" value="1"/>
</dbReference>
<dbReference type="Proteomes" id="UP000886885">
    <property type="component" value="Chromosome 10A"/>
</dbReference>
<sequence>MKTAMELISRKIIKPSSPTLDHLRHYQLSFTDQLCPPVYTSFVFFYPADDADTKFDNLEILEQLQQSLSNVLTHFYPLAGRLKDNIYVDCNDGGVPFLQVRVKFKLVHVLESREPGELNKFLPFECDGDHEFLSGVQFNIFECGGIGIGLCISHKISDIFSFFVFFKSWAATFRGEPDQERPQFESATLFPARSLFGYDPRNAIFKTNIVAKRFFFSKSSIEALIAKYYKATNTEKLQRPSPIDVLSAFLWSRIVAATMVEWKADTVHELVHYMNLRSIMCPPRSEYSFGNISWAAKTVPSMGEGCNLVSQIRESIKKVDSEYVKTLQGGGMLGSVGEQVQRVARGEVVRFTFTSLCGLPIYEADFGWGKPIWAGSPSLTFKNQIAFTDTVSGEGIEAKVQLTEEDMVKFQDDRELLELVAPTGC</sequence>
<comment type="caution">
    <text evidence="4">The sequence shown here is derived from an EMBL/GenBank/DDBJ whole genome shotgun (WGS) entry which is preliminary data.</text>
</comment>
<dbReference type="AlphaFoldDB" id="A0A8X7Z0J1"/>
<evidence type="ECO:0000256" key="2">
    <source>
        <dbReference type="ARBA" id="ARBA00022679"/>
    </source>
</evidence>
<reference evidence="4" key="1">
    <citation type="journal article" date="2020" name="bioRxiv">
        <title>Hybrid origin of Populus tomentosa Carr. identified through genome sequencing and phylogenomic analysis.</title>
        <authorList>
            <person name="An X."/>
            <person name="Gao K."/>
            <person name="Chen Z."/>
            <person name="Li J."/>
            <person name="Yang X."/>
            <person name="Yang X."/>
            <person name="Zhou J."/>
            <person name="Guo T."/>
            <person name="Zhao T."/>
            <person name="Huang S."/>
            <person name="Miao D."/>
            <person name="Khan W.U."/>
            <person name="Rao P."/>
            <person name="Ye M."/>
            <person name="Lei B."/>
            <person name="Liao W."/>
            <person name="Wang J."/>
            <person name="Ji L."/>
            <person name="Li Y."/>
            <person name="Guo B."/>
            <person name="Mustafa N.S."/>
            <person name="Li S."/>
            <person name="Yun Q."/>
            <person name="Keller S.R."/>
            <person name="Mao J."/>
            <person name="Zhang R."/>
            <person name="Strauss S.H."/>
        </authorList>
    </citation>
    <scope>NUCLEOTIDE SEQUENCE</scope>
    <source>
        <strain evidence="4">GM15</strain>
        <tissue evidence="4">Leaf</tissue>
    </source>
</reference>
<keyword evidence="3" id="KW-0012">Acyltransferase</keyword>
<evidence type="ECO:0008006" key="6">
    <source>
        <dbReference type="Google" id="ProtNLM"/>
    </source>
</evidence>
<dbReference type="EMBL" id="JAAWWB010000019">
    <property type="protein sequence ID" value="KAG6759087.1"/>
    <property type="molecule type" value="Genomic_DNA"/>
</dbReference>
<organism evidence="4 5">
    <name type="scientific">Populus tomentosa</name>
    <name type="common">Chinese white poplar</name>
    <dbReference type="NCBI Taxonomy" id="118781"/>
    <lineage>
        <taxon>Eukaryota</taxon>
        <taxon>Viridiplantae</taxon>
        <taxon>Streptophyta</taxon>
        <taxon>Embryophyta</taxon>
        <taxon>Tracheophyta</taxon>
        <taxon>Spermatophyta</taxon>
        <taxon>Magnoliopsida</taxon>
        <taxon>eudicotyledons</taxon>
        <taxon>Gunneridae</taxon>
        <taxon>Pentapetalae</taxon>
        <taxon>rosids</taxon>
        <taxon>fabids</taxon>
        <taxon>Malpighiales</taxon>
        <taxon>Salicaceae</taxon>
        <taxon>Saliceae</taxon>
        <taxon>Populus</taxon>
    </lineage>
</organism>
<evidence type="ECO:0000256" key="3">
    <source>
        <dbReference type="ARBA" id="ARBA00023315"/>
    </source>
</evidence>
<accession>A0A8X7Z0J1</accession>
<proteinExistence type="inferred from homology"/>
<comment type="similarity">
    <text evidence="1">Belongs to the plant acyltransferase family.</text>
</comment>
<dbReference type="OrthoDB" id="671439at2759"/>
<dbReference type="PANTHER" id="PTHR31623">
    <property type="entry name" value="F21J9.9"/>
    <property type="match status" value="1"/>
</dbReference>
<gene>
    <name evidence="4" type="ORF">POTOM_035554</name>
</gene>